<dbReference type="EMBL" id="OK499992">
    <property type="protein sequence ID" value="UGO51088.1"/>
    <property type="molecule type" value="Genomic_DNA"/>
</dbReference>
<dbReference type="SUPFAM" id="SSF160570">
    <property type="entry name" value="YonK-like"/>
    <property type="match status" value="1"/>
</dbReference>
<evidence type="ECO:0000313" key="3">
    <source>
        <dbReference type="Proteomes" id="UP000827544"/>
    </source>
</evidence>
<evidence type="ECO:0000313" key="2">
    <source>
        <dbReference type="EMBL" id="UGO51088.1"/>
    </source>
</evidence>
<dbReference type="Pfam" id="PF09642">
    <property type="entry name" value="YonK"/>
    <property type="match status" value="1"/>
</dbReference>
<keyword evidence="3" id="KW-1185">Reference proteome</keyword>
<name>A0AAE8YUL3_9CAUD</name>
<dbReference type="Gene3D" id="6.20.120.10">
    <property type="match status" value="1"/>
</dbReference>
<evidence type="ECO:0000259" key="1">
    <source>
        <dbReference type="Pfam" id="PF09642"/>
    </source>
</evidence>
<organism evidence="2 3">
    <name type="scientific">Bacillus phage vB_BanS_Nate</name>
    <dbReference type="NCBI Taxonomy" id="2894788"/>
    <lineage>
        <taxon>Viruses</taxon>
        <taxon>Duplodnaviria</taxon>
        <taxon>Heunggongvirae</taxon>
        <taxon>Uroviricota</taxon>
        <taxon>Caudoviricetes</taxon>
        <taxon>Joanripponvirinae</taxon>
        <taxon>Natevirus</taxon>
        <taxon>Natevirus nate</taxon>
    </lineage>
</organism>
<protein>
    <submittedName>
        <fullName evidence="2">YonK-like protein</fullName>
    </submittedName>
</protein>
<reference evidence="2" key="1">
    <citation type="submission" date="2021-10" db="EMBL/GenBank/DDBJ databases">
        <authorList>
            <person name="Lavering E.D."/>
            <person name="James R."/>
            <person name="Fairholm J.D."/>
            <person name="Ogilvie B.H."/>
            <person name="Thurgood T.L."/>
            <person name="Robison R.A."/>
            <person name="Grose J.H."/>
        </authorList>
    </citation>
    <scope>NUCLEOTIDE SEQUENCE</scope>
</reference>
<dbReference type="InterPro" id="IPR018600">
    <property type="entry name" value="Phage_SP-beta_YonK"/>
</dbReference>
<accession>A0AAE8YUL3</accession>
<feature type="domain" description="Bacillus phage SPbeta YonK" evidence="1">
    <location>
        <begin position="1"/>
        <end position="56"/>
    </location>
</feature>
<sequence length="67" mass="7668">MAKRTNSFSVKGELNMAEGVVYEVKKESVETIEFFEFLKEFDGKTVKISIVEDIEIMGVEAEDEDEE</sequence>
<gene>
    <name evidence="2" type="ORF">NATE_235</name>
</gene>
<proteinExistence type="predicted"/>
<dbReference type="Proteomes" id="UP000827544">
    <property type="component" value="Segment"/>
</dbReference>
<dbReference type="InterPro" id="IPR037261">
    <property type="entry name" value="YonK_sf"/>
</dbReference>